<proteinExistence type="predicted"/>
<accession>A0A2L2XD38</accession>
<dbReference type="AlphaFoldDB" id="A0A2L2XD38"/>
<reference evidence="2" key="1">
    <citation type="submission" date="2018-02" db="EMBL/GenBank/DDBJ databases">
        <title>Genome sequence of Desulfocucumis palustris strain NAW-5.</title>
        <authorList>
            <person name="Watanabe M."/>
            <person name="Kojima H."/>
            <person name="Fukui M."/>
        </authorList>
    </citation>
    <scope>NUCLEOTIDE SEQUENCE [LARGE SCALE GENOMIC DNA]</scope>
    <source>
        <strain evidence="2">NAW-5</strain>
    </source>
</reference>
<organism evidence="1 2">
    <name type="scientific">Desulfocucumis palustris</name>
    <dbReference type="NCBI Taxonomy" id="1898651"/>
    <lineage>
        <taxon>Bacteria</taxon>
        <taxon>Bacillati</taxon>
        <taxon>Bacillota</taxon>
        <taxon>Clostridia</taxon>
        <taxon>Eubacteriales</taxon>
        <taxon>Desulfocucumaceae</taxon>
        <taxon>Desulfocucumis</taxon>
    </lineage>
</organism>
<keyword evidence="2" id="KW-1185">Reference proteome</keyword>
<protein>
    <recommendedName>
        <fullName evidence="3">Sce7726 family protein</fullName>
    </recommendedName>
</protein>
<name>A0A2L2XD38_9FIRM</name>
<gene>
    <name evidence="1" type="ORF">DCCM_3172</name>
</gene>
<dbReference type="EMBL" id="BFAV01000126">
    <property type="protein sequence ID" value="GBF34060.1"/>
    <property type="molecule type" value="Genomic_DNA"/>
</dbReference>
<comment type="caution">
    <text evidence="1">The sequence shown here is derived from an EMBL/GenBank/DDBJ whole genome shotgun (WGS) entry which is preliminary data.</text>
</comment>
<dbReference type="NCBIfam" id="NF033832">
    <property type="entry name" value="sce7726_fam"/>
    <property type="match status" value="1"/>
</dbReference>
<evidence type="ECO:0000313" key="2">
    <source>
        <dbReference type="Proteomes" id="UP000239549"/>
    </source>
</evidence>
<dbReference type="RefSeq" id="WP_174705154.1">
    <property type="nucleotide sequence ID" value="NZ_BFAV01000126.1"/>
</dbReference>
<sequence length="284" mass="33102">MISNNVILNRLFTQNVFFDMLYDSNNITYNTVIQRYVDDLEAKDNGELISEIYEFISKSYRNEYFYQNTLLNKLLLGKHSIKTTTALTQIPINKSKADFILINGKAVVYEIKTELDSLDRLDTQLRDYYKAFNHVCVVTSGSHYERVLSTLKDTPVGIYVLTRQNTISSSMKKEPVADNSSLDYTVIFKVLHKQEHKNILMRYYGKLPVTSQVFYYNECLKLFSQIPILDAYNMTLRELKKRNKILVGEFQKVPYELKSLIYFSHPSKADWKALSCFLSKKYGG</sequence>
<dbReference type="Proteomes" id="UP000239549">
    <property type="component" value="Unassembled WGS sequence"/>
</dbReference>
<dbReference type="InterPro" id="IPR047729">
    <property type="entry name" value="Sce7726-like"/>
</dbReference>
<evidence type="ECO:0008006" key="3">
    <source>
        <dbReference type="Google" id="ProtNLM"/>
    </source>
</evidence>
<evidence type="ECO:0000313" key="1">
    <source>
        <dbReference type="EMBL" id="GBF34060.1"/>
    </source>
</evidence>